<keyword evidence="4" id="KW-0808">Transferase</keyword>
<dbReference type="InterPro" id="IPR045520">
    <property type="entry name" value="GPAT/DHAPAT_C"/>
</dbReference>
<dbReference type="GO" id="GO:0008374">
    <property type="term" value="F:O-acyltransferase activity"/>
    <property type="evidence" value="ECO:0007669"/>
    <property type="project" value="InterPro"/>
</dbReference>
<reference evidence="4" key="1">
    <citation type="submission" date="2018-06" db="EMBL/GenBank/DDBJ databases">
        <authorList>
            <person name="Zhirakovskaya E."/>
        </authorList>
    </citation>
    <scope>NUCLEOTIDE SEQUENCE</scope>
</reference>
<dbReference type="Pfam" id="PF19277">
    <property type="entry name" value="GPAT_C"/>
    <property type="match status" value="1"/>
</dbReference>
<feature type="transmembrane region" description="Helical" evidence="2">
    <location>
        <begin position="6"/>
        <end position="29"/>
    </location>
</feature>
<dbReference type="AlphaFoldDB" id="A0A3B0X3Z5"/>
<accession>A0A3B0X3Z5</accession>
<dbReference type="GO" id="GO:0006629">
    <property type="term" value="P:lipid metabolic process"/>
    <property type="evidence" value="ECO:0007669"/>
    <property type="project" value="InterPro"/>
</dbReference>
<gene>
    <name evidence="4" type="ORF">MNBD_GAMMA08-592</name>
</gene>
<dbReference type="PANTHER" id="PTHR12563">
    <property type="entry name" value="GLYCEROL-3-PHOSPHATE ACYLTRANSFERASE"/>
    <property type="match status" value="1"/>
</dbReference>
<feature type="domain" description="Phospholipid/glycerol acyltransferase" evidence="3">
    <location>
        <begin position="151"/>
        <end position="275"/>
    </location>
</feature>
<keyword evidence="4" id="KW-0012">Acyltransferase</keyword>
<dbReference type="PANTHER" id="PTHR12563:SF17">
    <property type="entry name" value="DIHYDROXYACETONE PHOSPHATE ACYLTRANSFERASE"/>
    <property type="match status" value="1"/>
</dbReference>
<keyword evidence="2" id="KW-0472">Membrane</keyword>
<proteinExistence type="predicted"/>
<name>A0A3B0X3Z5_9ZZZZ</name>
<dbReference type="InterPro" id="IPR002123">
    <property type="entry name" value="Plipid/glycerol_acylTrfase"/>
</dbReference>
<dbReference type="InterPro" id="IPR022284">
    <property type="entry name" value="GPAT/DHAPAT"/>
</dbReference>
<dbReference type="SUPFAM" id="SSF69593">
    <property type="entry name" value="Glycerol-3-phosphate (1)-acyltransferase"/>
    <property type="match status" value="1"/>
</dbReference>
<evidence type="ECO:0000256" key="2">
    <source>
        <dbReference type="SAM" id="Phobius"/>
    </source>
</evidence>
<evidence type="ECO:0000313" key="4">
    <source>
        <dbReference type="EMBL" id="VAW59113.1"/>
    </source>
</evidence>
<protein>
    <submittedName>
        <fullName evidence="4">Acyltransferase family protein associated with ethylmalonyl-CoA pathway</fullName>
    </submittedName>
</protein>
<evidence type="ECO:0000259" key="3">
    <source>
        <dbReference type="SMART" id="SM00563"/>
    </source>
</evidence>
<evidence type="ECO:0000256" key="1">
    <source>
        <dbReference type="ARBA" id="ARBA00004184"/>
    </source>
</evidence>
<comment type="subcellular location">
    <subcellularLocation>
        <location evidence="1">Endomembrane system</location>
        <topology evidence="1">Peripheral membrane protein</topology>
    </subcellularLocation>
</comment>
<keyword evidence="2" id="KW-0812">Transmembrane</keyword>
<dbReference type="EMBL" id="UOFH01000057">
    <property type="protein sequence ID" value="VAW59113.1"/>
    <property type="molecule type" value="Genomic_DNA"/>
</dbReference>
<dbReference type="Pfam" id="PF01553">
    <property type="entry name" value="Acyltransferase"/>
    <property type="match status" value="1"/>
</dbReference>
<keyword evidence="2" id="KW-1133">Transmembrane helix</keyword>
<sequence>MENYITLPTWLFILLVLFAAVMVLDRLLMPSLRWYLRRRVNKVIDEVSSRLDIEIRPFQLTRKQSLIDQLVFDEPVIEAIKVYAEKNKMPVAVAQQKARQYASEIVPTFNAYIYFRLGYWLARKFARLIYRVRVGFFDDDGLKKIPSGASVVFVMNHRSNMDYILTSFLVAEKTALSYAVGEWARIWPLQTLIKSMGAFFVRRNSCNALYRKVLERYVHMATRAGVCQAVFPEGGLTKNGAMREPRLGFMDYMLREFHPEFDKDIVFVPVGINYDRVIEDKSLIRKLDKQAEKRSTWFVIKTTTSFIYKMVLLSRKMRWKRFGYASVNFGHPVSVKEYCKENNIHFSEYEQEQRFEEVKNLAELLMKNISDVIPILPVALMAEILLENKSTWKSELDLKSTAALKIDTLKQKGAPINVSDNACESVLSNALNMLIFRGLVDSNENLLRVNESSVTLLEYYANSINHWQ</sequence>
<organism evidence="4">
    <name type="scientific">hydrothermal vent metagenome</name>
    <dbReference type="NCBI Taxonomy" id="652676"/>
    <lineage>
        <taxon>unclassified sequences</taxon>
        <taxon>metagenomes</taxon>
        <taxon>ecological metagenomes</taxon>
    </lineage>
</organism>
<dbReference type="SMART" id="SM00563">
    <property type="entry name" value="PlsC"/>
    <property type="match status" value="1"/>
</dbReference>
<dbReference type="GO" id="GO:0012505">
    <property type="term" value="C:endomembrane system"/>
    <property type="evidence" value="ECO:0007669"/>
    <property type="project" value="UniProtKB-SubCell"/>
</dbReference>